<dbReference type="InterPro" id="IPR010033">
    <property type="entry name" value="HAD_SF_ppase_IIIC"/>
</dbReference>
<gene>
    <name evidence="2" type="ORF">A3I48_01090</name>
</gene>
<organism evidence="2 3">
    <name type="scientific">Candidatus Daviesbacteria bacterium RIFCSPLOWO2_02_FULL_36_7</name>
    <dbReference type="NCBI Taxonomy" id="1797792"/>
    <lineage>
        <taxon>Bacteria</taxon>
        <taxon>Candidatus Daviesiibacteriota</taxon>
    </lineage>
</organism>
<dbReference type="EMBL" id="MFDT01000033">
    <property type="protein sequence ID" value="OGE64825.1"/>
    <property type="molecule type" value="Genomic_DNA"/>
</dbReference>
<dbReference type="SUPFAM" id="SSF55729">
    <property type="entry name" value="Acyl-CoA N-acyltransferases (Nat)"/>
    <property type="match status" value="1"/>
</dbReference>
<evidence type="ECO:0000313" key="2">
    <source>
        <dbReference type="EMBL" id="OGE64825.1"/>
    </source>
</evidence>
<accession>A0A1F5MHH6</accession>
<feature type="non-terminal residue" evidence="2">
    <location>
        <position position="1"/>
    </location>
</feature>
<dbReference type="SUPFAM" id="SSF56784">
    <property type="entry name" value="HAD-like"/>
    <property type="match status" value="1"/>
</dbReference>
<comment type="caution">
    <text evidence="2">The sequence shown here is derived from an EMBL/GenBank/DDBJ whole genome shotgun (WGS) entry which is preliminary data.</text>
</comment>
<name>A0A1F5MHH6_9BACT</name>
<protein>
    <recommendedName>
        <fullName evidence="1">FCP1 homology domain-containing protein</fullName>
    </recommendedName>
</protein>
<dbReference type="Proteomes" id="UP000178859">
    <property type="component" value="Unassembled WGS sequence"/>
</dbReference>
<dbReference type="Pfam" id="PF03031">
    <property type="entry name" value="NIF"/>
    <property type="match status" value="1"/>
</dbReference>
<proteinExistence type="predicted"/>
<dbReference type="InterPro" id="IPR023214">
    <property type="entry name" value="HAD_sf"/>
</dbReference>
<evidence type="ECO:0000313" key="3">
    <source>
        <dbReference type="Proteomes" id="UP000178859"/>
    </source>
</evidence>
<evidence type="ECO:0000259" key="1">
    <source>
        <dbReference type="Pfam" id="PF03031"/>
    </source>
</evidence>
<dbReference type="InterPro" id="IPR004274">
    <property type="entry name" value="FCP1_dom"/>
</dbReference>
<sequence length="403" mass="47061">CSKRGTKNTLDYKMYYLADMRLPINYLVDLCDDYLGYIKPLVSMVKKCIVLDLDNTLWGGILSEVGLSGIKLGPTPEGRSYWEFQKYLLSLHQRGIIFSINSRNNLAEVLEVLRTHPYMILKEKHFSAIEANWQNKVTNMKSIAKYLNIGLDSFVFLDDDPYNRDLIRKNLKEVTVIDLPDDKSLYLDTLATMNDFNTLQITKEDKNRGEMYIWEKRRQKLEKSADNIYEFVKSLQVAIEIEPANEFNIPRISQLSQKTNQFNMTTRRYLEEDIIKFNSSKDYLILSAKVVDKFGDYGLTGVVIIQKKHLAWVIYTFLLSCRVLGRKVEESILSHLIKEAKKQKIPKIIGQFIKTDKNAPAENFYKDNNFKFINKSGDLETWEFDCTLEYDSPQYVKIRSVYK</sequence>
<dbReference type="NCBIfam" id="TIGR01681">
    <property type="entry name" value="HAD-SF-IIIC"/>
    <property type="match status" value="1"/>
</dbReference>
<dbReference type="Gene3D" id="3.40.630.30">
    <property type="match status" value="1"/>
</dbReference>
<feature type="domain" description="FCP1 homology" evidence="1">
    <location>
        <begin position="47"/>
        <end position="185"/>
    </location>
</feature>
<dbReference type="InterPro" id="IPR016181">
    <property type="entry name" value="Acyl_CoA_acyltransferase"/>
</dbReference>
<dbReference type="InterPro" id="IPR036412">
    <property type="entry name" value="HAD-like_sf"/>
</dbReference>
<dbReference type="InterPro" id="IPR010037">
    <property type="entry name" value="FkbH_domain"/>
</dbReference>
<dbReference type="Gene3D" id="3.40.50.1000">
    <property type="entry name" value="HAD superfamily/HAD-like"/>
    <property type="match status" value="1"/>
</dbReference>
<reference evidence="2 3" key="1">
    <citation type="journal article" date="2016" name="Nat. Commun.">
        <title>Thousands of microbial genomes shed light on interconnected biogeochemical processes in an aquifer system.</title>
        <authorList>
            <person name="Anantharaman K."/>
            <person name="Brown C.T."/>
            <person name="Hug L.A."/>
            <person name="Sharon I."/>
            <person name="Castelle C.J."/>
            <person name="Probst A.J."/>
            <person name="Thomas B.C."/>
            <person name="Singh A."/>
            <person name="Wilkins M.J."/>
            <person name="Karaoz U."/>
            <person name="Brodie E.L."/>
            <person name="Williams K.H."/>
            <person name="Hubbard S.S."/>
            <person name="Banfield J.F."/>
        </authorList>
    </citation>
    <scope>NUCLEOTIDE SEQUENCE [LARGE SCALE GENOMIC DNA]</scope>
</reference>
<dbReference type="NCBIfam" id="TIGR01686">
    <property type="entry name" value="FkbH"/>
    <property type="match status" value="1"/>
</dbReference>
<dbReference type="AlphaFoldDB" id="A0A1F5MHH6"/>